<dbReference type="GO" id="GO:0001849">
    <property type="term" value="F:complement component C1q complex binding"/>
    <property type="evidence" value="ECO:0007669"/>
    <property type="project" value="TreeGrafter"/>
</dbReference>
<accession>A0A7N6BSK1</accession>
<dbReference type="RefSeq" id="XP_026195912.1">
    <property type="nucleotide sequence ID" value="XM_026340127.1"/>
</dbReference>
<dbReference type="GO" id="GO:0045087">
    <property type="term" value="P:innate immune response"/>
    <property type="evidence" value="ECO:0007669"/>
    <property type="project" value="TreeGrafter"/>
</dbReference>
<evidence type="ECO:0000313" key="4">
    <source>
        <dbReference type="Ensembl" id="ENSATEP00000068270.1"/>
    </source>
</evidence>
<feature type="chain" id="PRO_5031108526" description="Pentraxin-related protein PTX3-like" evidence="3">
    <location>
        <begin position="19"/>
        <end position="255"/>
    </location>
</feature>
<dbReference type="InterPro" id="IPR042837">
    <property type="entry name" value="PTX3"/>
</dbReference>
<dbReference type="OrthoDB" id="10009351at2759"/>
<dbReference type="GeneTree" id="ENSGT00970000198213"/>
<feature type="signal peptide" evidence="3">
    <location>
        <begin position="1"/>
        <end position="18"/>
    </location>
</feature>
<dbReference type="GeneID" id="113148422"/>
<dbReference type="GO" id="GO:0005615">
    <property type="term" value="C:extracellular space"/>
    <property type="evidence" value="ECO:0007669"/>
    <property type="project" value="TreeGrafter"/>
</dbReference>
<protein>
    <recommendedName>
        <fullName evidence="6">Pentraxin-related protein PTX3-like</fullName>
    </recommendedName>
</protein>
<dbReference type="PANTHER" id="PTHR46943:SF1">
    <property type="entry name" value="PENTRAXIN-RELATED PROTEIN PTX3"/>
    <property type="match status" value="1"/>
</dbReference>
<evidence type="ECO:0008006" key="6">
    <source>
        <dbReference type="Google" id="ProtNLM"/>
    </source>
</evidence>
<dbReference type="Ensembl" id="ENSATET00000071782.2">
    <property type="protein sequence ID" value="ENSATEP00000068270.1"/>
    <property type="gene ID" value="ENSATEG00000025539.2"/>
</dbReference>
<dbReference type="PANTHER" id="PTHR46943">
    <property type="entry name" value="PENTRAXIN-RELATED PROTEIN PTX3"/>
    <property type="match status" value="1"/>
</dbReference>
<dbReference type="InParanoid" id="A0A7N6BSK1"/>
<keyword evidence="1" id="KW-0175">Coiled coil</keyword>
<evidence type="ECO:0000256" key="3">
    <source>
        <dbReference type="SAM" id="SignalP"/>
    </source>
</evidence>
<name>A0A7N6BSK1_ANATE</name>
<evidence type="ECO:0000256" key="1">
    <source>
        <dbReference type="SAM" id="Coils"/>
    </source>
</evidence>
<evidence type="ECO:0000313" key="5">
    <source>
        <dbReference type="Proteomes" id="UP000265040"/>
    </source>
</evidence>
<feature type="coiled-coil region" evidence="1">
    <location>
        <begin position="116"/>
        <end position="143"/>
    </location>
</feature>
<keyword evidence="3" id="KW-0732">Signal</keyword>
<organism evidence="4 5">
    <name type="scientific">Anabas testudineus</name>
    <name type="common">Climbing perch</name>
    <name type="synonym">Anthias testudineus</name>
    <dbReference type="NCBI Taxonomy" id="64144"/>
    <lineage>
        <taxon>Eukaryota</taxon>
        <taxon>Metazoa</taxon>
        <taxon>Chordata</taxon>
        <taxon>Craniata</taxon>
        <taxon>Vertebrata</taxon>
        <taxon>Euteleostomi</taxon>
        <taxon>Actinopterygii</taxon>
        <taxon>Neopterygii</taxon>
        <taxon>Teleostei</taxon>
        <taxon>Neoteleostei</taxon>
        <taxon>Acanthomorphata</taxon>
        <taxon>Anabantaria</taxon>
        <taxon>Anabantiformes</taxon>
        <taxon>Anabantoidei</taxon>
        <taxon>Anabantidae</taxon>
        <taxon>Anabas</taxon>
    </lineage>
</organism>
<feature type="region of interest" description="Disordered" evidence="2">
    <location>
        <begin position="172"/>
        <end position="213"/>
    </location>
</feature>
<reference evidence="4" key="1">
    <citation type="submission" date="2021-04" db="EMBL/GenBank/DDBJ databases">
        <authorList>
            <consortium name="Wellcome Sanger Institute Data Sharing"/>
        </authorList>
    </citation>
    <scope>NUCLEOTIDE SEQUENCE [LARGE SCALE GENOMIC DNA]</scope>
</reference>
<dbReference type="Proteomes" id="UP000265040">
    <property type="component" value="Chromosome 22"/>
</dbReference>
<reference evidence="4" key="2">
    <citation type="submission" date="2025-08" db="UniProtKB">
        <authorList>
            <consortium name="Ensembl"/>
        </authorList>
    </citation>
    <scope>IDENTIFICATION</scope>
</reference>
<proteinExistence type="predicted"/>
<reference evidence="4" key="3">
    <citation type="submission" date="2025-09" db="UniProtKB">
        <authorList>
            <consortium name="Ensembl"/>
        </authorList>
    </citation>
    <scope>IDENTIFICATION</scope>
</reference>
<dbReference type="AlphaFoldDB" id="A0A7N6BSK1"/>
<evidence type="ECO:0000256" key="2">
    <source>
        <dbReference type="SAM" id="MobiDB-lite"/>
    </source>
</evidence>
<sequence>MPVFRIWTVLYLLCLVAASMCVNDIEYEGNYADIYDNEISQDQQEGVSPTPCKAPEFSRWDKLFIALEDSHMRQNMLLESLEQCCGGMVHLKTRVDKLASVDTCQQCVHGMESACRAQAEQVNLRLQRELEELRDEEAEREMRLNATLQMLLRSNHEGYARLMRLEEDRAVSSGAADSRMRHQPTPRPGGLGSTFSLGVEPFSSGPREQEGAAPLDMRTVERAMVAIATELERVHLKLSRVIEQGGTQGNNRGDT</sequence>
<keyword evidence="5" id="KW-1185">Reference proteome</keyword>